<keyword evidence="6 7" id="KW-0472">Membrane</keyword>
<keyword evidence="2 7" id="KW-0813">Transport</keyword>
<dbReference type="InterPro" id="IPR035906">
    <property type="entry name" value="MetI-like_sf"/>
</dbReference>
<feature type="transmembrane region" description="Helical" evidence="7">
    <location>
        <begin position="225"/>
        <end position="252"/>
    </location>
</feature>
<reference evidence="9 10" key="1">
    <citation type="submission" date="2021-03" db="EMBL/GenBank/DDBJ databases">
        <title>Genomic Encyclopedia of Type Strains, Phase IV (KMG-IV): sequencing the most valuable type-strain genomes for metagenomic binning, comparative biology and taxonomic classification.</title>
        <authorList>
            <person name="Goeker M."/>
        </authorList>
    </citation>
    <scope>NUCLEOTIDE SEQUENCE [LARGE SCALE GENOMIC DNA]</scope>
    <source>
        <strain evidence="9 10">DSM 26048</strain>
    </source>
</reference>
<feature type="transmembrane region" description="Helical" evidence="7">
    <location>
        <begin position="96"/>
        <end position="115"/>
    </location>
</feature>
<evidence type="ECO:0000259" key="8">
    <source>
        <dbReference type="PROSITE" id="PS50928"/>
    </source>
</evidence>
<dbReference type="PANTHER" id="PTHR43227:SF11">
    <property type="entry name" value="BLL4140 PROTEIN"/>
    <property type="match status" value="1"/>
</dbReference>
<evidence type="ECO:0000313" key="10">
    <source>
        <dbReference type="Proteomes" id="UP001519287"/>
    </source>
</evidence>
<dbReference type="Proteomes" id="UP001519287">
    <property type="component" value="Unassembled WGS sequence"/>
</dbReference>
<keyword evidence="5 7" id="KW-1133">Transmembrane helix</keyword>
<comment type="subcellular location">
    <subcellularLocation>
        <location evidence="1 7">Cell membrane</location>
        <topology evidence="1 7">Multi-pass membrane protein</topology>
    </subcellularLocation>
</comment>
<accession>A0ABS4J0R3</accession>
<evidence type="ECO:0000256" key="6">
    <source>
        <dbReference type="ARBA" id="ARBA00023136"/>
    </source>
</evidence>
<dbReference type="CDD" id="cd06261">
    <property type="entry name" value="TM_PBP2"/>
    <property type="match status" value="1"/>
</dbReference>
<evidence type="ECO:0000256" key="1">
    <source>
        <dbReference type="ARBA" id="ARBA00004651"/>
    </source>
</evidence>
<dbReference type="PANTHER" id="PTHR43227">
    <property type="entry name" value="BLL4140 PROTEIN"/>
    <property type="match status" value="1"/>
</dbReference>
<dbReference type="Gene3D" id="1.10.3720.10">
    <property type="entry name" value="MetI-like"/>
    <property type="match status" value="1"/>
</dbReference>
<comment type="caution">
    <text evidence="9">The sequence shown here is derived from an EMBL/GenBank/DDBJ whole genome shotgun (WGS) entry which is preliminary data.</text>
</comment>
<feature type="transmembrane region" description="Helical" evidence="7">
    <location>
        <begin position="177"/>
        <end position="205"/>
    </location>
</feature>
<evidence type="ECO:0000256" key="3">
    <source>
        <dbReference type="ARBA" id="ARBA00022475"/>
    </source>
</evidence>
<protein>
    <submittedName>
        <fullName evidence="9">Aldouronate transport system permease protein</fullName>
    </submittedName>
</protein>
<evidence type="ECO:0000256" key="5">
    <source>
        <dbReference type="ARBA" id="ARBA00022989"/>
    </source>
</evidence>
<proteinExistence type="inferred from homology"/>
<comment type="similarity">
    <text evidence="7">Belongs to the binding-protein-dependent transport system permease family.</text>
</comment>
<dbReference type="EMBL" id="JAGGLB010000018">
    <property type="protein sequence ID" value="MBP1993410.1"/>
    <property type="molecule type" value="Genomic_DNA"/>
</dbReference>
<organism evidence="9 10">
    <name type="scientific">Paenibacillus eucommiae</name>
    <dbReference type="NCBI Taxonomy" id="1355755"/>
    <lineage>
        <taxon>Bacteria</taxon>
        <taxon>Bacillati</taxon>
        <taxon>Bacillota</taxon>
        <taxon>Bacilli</taxon>
        <taxon>Bacillales</taxon>
        <taxon>Paenibacillaceae</taxon>
        <taxon>Paenibacillus</taxon>
    </lineage>
</organism>
<keyword evidence="10" id="KW-1185">Reference proteome</keyword>
<dbReference type="Pfam" id="PF00528">
    <property type="entry name" value="BPD_transp_1"/>
    <property type="match status" value="1"/>
</dbReference>
<evidence type="ECO:0000256" key="4">
    <source>
        <dbReference type="ARBA" id="ARBA00022692"/>
    </source>
</evidence>
<feature type="domain" description="ABC transmembrane type-1" evidence="8">
    <location>
        <begin position="90"/>
        <end position="305"/>
    </location>
</feature>
<keyword evidence="3" id="KW-1003">Cell membrane</keyword>
<evidence type="ECO:0000256" key="2">
    <source>
        <dbReference type="ARBA" id="ARBA00022448"/>
    </source>
</evidence>
<keyword evidence="4 7" id="KW-0812">Transmembrane</keyword>
<gene>
    <name evidence="9" type="ORF">J2Z66_005031</name>
</gene>
<dbReference type="InterPro" id="IPR000515">
    <property type="entry name" value="MetI-like"/>
</dbReference>
<name>A0ABS4J0R3_9BACL</name>
<evidence type="ECO:0000313" key="9">
    <source>
        <dbReference type="EMBL" id="MBP1993410.1"/>
    </source>
</evidence>
<feature type="transmembrane region" description="Helical" evidence="7">
    <location>
        <begin position="136"/>
        <end position="157"/>
    </location>
</feature>
<dbReference type="SUPFAM" id="SSF161098">
    <property type="entry name" value="MetI-like"/>
    <property type="match status" value="1"/>
</dbReference>
<dbReference type="PROSITE" id="PS50928">
    <property type="entry name" value="ABC_TM1"/>
    <property type="match status" value="1"/>
</dbReference>
<feature type="transmembrane region" description="Helical" evidence="7">
    <location>
        <begin position="30"/>
        <end position="48"/>
    </location>
</feature>
<dbReference type="InterPro" id="IPR050809">
    <property type="entry name" value="UgpAE/MalFG_permease"/>
</dbReference>
<evidence type="ECO:0000256" key="7">
    <source>
        <dbReference type="RuleBase" id="RU363032"/>
    </source>
</evidence>
<dbReference type="RefSeq" id="WP_209975225.1">
    <property type="nucleotide sequence ID" value="NZ_JAGGLB010000018.1"/>
</dbReference>
<sequence length="318" mass="36137">MENPIVIPEAKRVRMKAAKVDWKKVKNMKVLYLMILIPITFLAVFNYSPMYGVLIAFKNFRYVDGILGSDWNNFAYFRQIYEDPIFRRAFWNTLRINIISIVCTFPLPIVFAMLLNEMRRVRYKKIVQTISYLPHFMSWVVIGGFVYQMLSPEIGFANAILSLVGVEPIYFMTKTSLFIPILLSATVWASVGWSSIIYLAAISAIDPGLYESAELDGANRLKKAIYITIPSIIPTITILFILGLAGILSAGFDPIFNLYNPMVMDVADVIDTYVFRKGLQESQFGYAAAVGLFQSVIGIILIYLANKTVKRFSDYGIW</sequence>
<feature type="transmembrane region" description="Helical" evidence="7">
    <location>
        <begin position="284"/>
        <end position="305"/>
    </location>
</feature>